<dbReference type="AlphaFoldDB" id="A0A9X1VA67"/>
<sequence length="124" mass="14155">MLAQPYALTYGIDIVAYTEYLDDHRMITDLIASVHIPERPYGRVKSITSVIVGCADHAHTRKLLHHDTFFNAHEGFIQFEAAAMDHAVEILLSSVKFLFQEPFAVHTERGMTPLQKDIMHKISY</sequence>
<proteinExistence type="predicted"/>
<dbReference type="EMBL" id="JALBUF010000010">
    <property type="protein sequence ID" value="MCI0184218.1"/>
    <property type="molecule type" value="Genomic_DNA"/>
</dbReference>
<reference evidence="1" key="1">
    <citation type="submission" date="2022-03" db="EMBL/GenBank/DDBJ databases">
        <title>Draft Genome Sequence of Firmicute Strain S0AB, a Heterotrophic Iron/Sulfur-Oxidizing Extreme Acidophile.</title>
        <authorList>
            <person name="Vergara E."/>
            <person name="Pakostova E."/>
            <person name="Johnson D.B."/>
            <person name="Holmes D.S."/>
        </authorList>
    </citation>
    <scope>NUCLEOTIDE SEQUENCE</scope>
    <source>
        <strain evidence="1">S0AB</strain>
    </source>
</reference>
<comment type="caution">
    <text evidence="1">The sequence shown here is derived from an EMBL/GenBank/DDBJ whole genome shotgun (WGS) entry which is preliminary data.</text>
</comment>
<dbReference type="Proteomes" id="UP001139263">
    <property type="component" value="Unassembled WGS sequence"/>
</dbReference>
<name>A0A9X1VA67_9BACL</name>
<protein>
    <submittedName>
        <fullName evidence="1">Uncharacterized protein</fullName>
    </submittedName>
</protein>
<accession>A0A9X1VA67</accession>
<gene>
    <name evidence="1" type="ORF">MM817_02513</name>
</gene>
<dbReference type="RefSeq" id="WP_241715677.1">
    <property type="nucleotide sequence ID" value="NZ_JALBUF010000010.1"/>
</dbReference>
<keyword evidence="2" id="KW-1185">Reference proteome</keyword>
<evidence type="ECO:0000313" key="1">
    <source>
        <dbReference type="EMBL" id="MCI0184218.1"/>
    </source>
</evidence>
<evidence type="ECO:0000313" key="2">
    <source>
        <dbReference type="Proteomes" id="UP001139263"/>
    </source>
</evidence>
<organism evidence="1 2">
    <name type="scientific">Sulfoacidibacillus ferrooxidans</name>
    <dbReference type="NCBI Taxonomy" id="2005001"/>
    <lineage>
        <taxon>Bacteria</taxon>
        <taxon>Bacillati</taxon>
        <taxon>Bacillota</taxon>
        <taxon>Bacilli</taxon>
        <taxon>Bacillales</taxon>
        <taxon>Alicyclobacillaceae</taxon>
        <taxon>Sulfoacidibacillus</taxon>
    </lineage>
</organism>